<accession>A0AAW0SVG3</accession>
<keyword evidence="2" id="KW-0812">Transmembrane</keyword>
<reference evidence="3 4" key="1">
    <citation type="submission" date="2023-03" db="EMBL/GenBank/DDBJ databases">
        <title>High-quality genome of Scylla paramamosain provides insights in environmental adaptation.</title>
        <authorList>
            <person name="Zhang L."/>
        </authorList>
    </citation>
    <scope>NUCLEOTIDE SEQUENCE [LARGE SCALE GENOMIC DNA]</scope>
    <source>
        <strain evidence="3">LZ_2023a</strain>
        <tissue evidence="3">Muscle</tissue>
    </source>
</reference>
<name>A0AAW0SVG3_SCYPA</name>
<evidence type="ECO:0000256" key="1">
    <source>
        <dbReference type="SAM" id="MobiDB-lite"/>
    </source>
</evidence>
<sequence length="163" mass="18551">MPRGTHHPRGRRDEVDKHSYDGDDGEGWCLGNCLASLLQWPVMLAAAIIIPVFGITFIVMGSIYIDSCKIERYVPIWLIVQGVIMLFGDSSFHSLLLLWFIAGNVWVYKAWSQNPDYAHYWFENGCNMSLFRVAFWGIITLDVLFGVSVVVAVVAFFLRGCRR</sequence>
<dbReference type="AlphaFoldDB" id="A0AAW0SVG3"/>
<evidence type="ECO:0000256" key="2">
    <source>
        <dbReference type="SAM" id="Phobius"/>
    </source>
</evidence>
<dbReference type="PANTHER" id="PTHR33444">
    <property type="entry name" value="SI:DKEY-19B23.12-RELATED"/>
    <property type="match status" value="1"/>
</dbReference>
<evidence type="ECO:0000313" key="3">
    <source>
        <dbReference type="EMBL" id="KAK8379076.1"/>
    </source>
</evidence>
<feature type="transmembrane region" description="Helical" evidence="2">
    <location>
        <begin position="77"/>
        <end position="102"/>
    </location>
</feature>
<keyword evidence="4" id="KW-1185">Reference proteome</keyword>
<gene>
    <name evidence="3" type="ORF">O3P69_019120</name>
</gene>
<proteinExistence type="predicted"/>
<organism evidence="3 4">
    <name type="scientific">Scylla paramamosain</name>
    <name type="common">Mud crab</name>
    <dbReference type="NCBI Taxonomy" id="85552"/>
    <lineage>
        <taxon>Eukaryota</taxon>
        <taxon>Metazoa</taxon>
        <taxon>Ecdysozoa</taxon>
        <taxon>Arthropoda</taxon>
        <taxon>Crustacea</taxon>
        <taxon>Multicrustacea</taxon>
        <taxon>Malacostraca</taxon>
        <taxon>Eumalacostraca</taxon>
        <taxon>Eucarida</taxon>
        <taxon>Decapoda</taxon>
        <taxon>Pleocyemata</taxon>
        <taxon>Brachyura</taxon>
        <taxon>Eubrachyura</taxon>
        <taxon>Portunoidea</taxon>
        <taxon>Portunidae</taxon>
        <taxon>Portuninae</taxon>
        <taxon>Scylla</taxon>
    </lineage>
</organism>
<dbReference type="Proteomes" id="UP001487740">
    <property type="component" value="Unassembled WGS sequence"/>
</dbReference>
<evidence type="ECO:0000313" key="4">
    <source>
        <dbReference type="Proteomes" id="UP001487740"/>
    </source>
</evidence>
<dbReference type="EMBL" id="JARAKH010000043">
    <property type="protein sequence ID" value="KAK8379076.1"/>
    <property type="molecule type" value="Genomic_DNA"/>
</dbReference>
<dbReference type="InterPro" id="IPR040350">
    <property type="entry name" value="TMEM272"/>
</dbReference>
<keyword evidence="2" id="KW-0472">Membrane</keyword>
<feature type="compositionally biased region" description="Basic and acidic residues" evidence="1">
    <location>
        <begin position="11"/>
        <end position="20"/>
    </location>
</feature>
<dbReference type="PANTHER" id="PTHR33444:SF2">
    <property type="entry name" value="MARVEL DOMAIN-CONTAINING PROTEIN"/>
    <property type="match status" value="1"/>
</dbReference>
<protein>
    <submittedName>
        <fullName evidence="3">Uncharacterized protein</fullName>
    </submittedName>
</protein>
<feature type="transmembrane region" description="Helical" evidence="2">
    <location>
        <begin position="133"/>
        <end position="158"/>
    </location>
</feature>
<feature type="region of interest" description="Disordered" evidence="1">
    <location>
        <begin position="1"/>
        <end position="20"/>
    </location>
</feature>
<comment type="caution">
    <text evidence="3">The sequence shown here is derived from an EMBL/GenBank/DDBJ whole genome shotgun (WGS) entry which is preliminary data.</text>
</comment>
<keyword evidence="2" id="KW-1133">Transmembrane helix</keyword>
<feature type="compositionally biased region" description="Basic residues" evidence="1">
    <location>
        <begin position="1"/>
        <end position="10"/>
    </location>
</feature>
<feature type="transmembrane region" description="Helical" evidence="2">
    <location>
        <begin position="42"/>
        <end position="65"/>
    </location>
</feature>